<feature type="binding site" evidence="8">
    <location>
        <position position="285"/>
    </location>
    <ligand>
        <name>allantoate</name>
        <dbReference type="ChEBI" id="CHEBI:17536"/>
    </ligand>
</feature>
<dbReference type="NCBIfam" id="TIGR01879">
    <property type="entry name" value="hydantase"/>
    <property type="match status" value="1"/>
</dbReference>
<dbReference type="NCBIfam" id="NF006775">
    <property type="entry name" value="PRK09290.2-5"/>
    <property type="match status" value="1"/>
</dbReference>
<dbReference type="RefSeq" id="WP_092043761.1">
    <property type="nucleotide sequence ID" value="NZ_FOTK01000024.1"/>
</dbReference>
<evidence type="ECO:0000256" key="6">
    <source>
        <dbReference type="ARBA" id="ARBA00023211"/>
    </source>
</evidence>
<evidence type="ECO:0000313" key="10">
    <source>
        <dbReference type="Proteomes" id="UP000199048"/>
    </source>
</evidence>
<organism evidence="9 10">
    <name type="scientific">Methylobacterium pseudosasicola</name>
    <dbReference type="NCBI Taxonomy" id="582667"/>
    <lineage>
        <taxon>Bacteria</taxon>
        <taxon>Pseudomonadati</taxon>
        <taxon>Pseudomonadota</taxon>
        <taxon>Alphaproteobacteria</taxon>
        <taxon>Hyphomicrobiales</taxon>
        <taxon>Methylobacteriaceae</taxon>
        <taxon>Methylobacterium</taxon>
    </lineage>
</organism>
<evidence type="ECO:0000256" key="2">
    <source>
        <dbReference type="ARBA" id="ARBA00006153"/>
    </source>
</evidence>
<dbReference type="Proteomes" id="UP000199048">
    <property type="component" value="Unassembled WGS sequence"/>
</dbReference>
<feature type="binding site" evidence="7">
    <location>
        <position position="188"/>
    </location>
    <ligand>
        <name>Zn(2+)</name>
        <dbReference type="ChEBI" id="CHEBI:29105"/>
        <label>1</label>
    </ligand>
</feature>
<comment type="similarity">
    <text evidence="2">Belongs to the peptidase M20 family.</text>
</comment>
<comment type="cofactor">
    <cofactor evidence="7">
        <name>Zn(2+)</name>
        <dbReference type="ChEBI" id="CHEBI:29105"/>
    </cofactor>
    <text evidence="7">Binds 2 Zn(2+) ions per subunit.</text>
</comment>
<feature type="binding site" evidence="7">
    <location>
        <position position="379"/>
    </location>
    <ligand>
        <name>Zn(2+)</name>
        <dbReference type="ChEBI" id="CHEBI:29105"/>
        <label>2</label>
    </ligand>
</feature>
<dbReference type="GO" id="GO:0016813">
    <property type="term" value="F:hydrolase activity, acting on carbon-nitrogen (but not peptide) bonds, in linear amidines"/>
    <property type="evidence" value="ECO:0007669"/>
    <property type="project" value="InterPro"/>
</dbReference>
<gene>
    <name evidence="9" type="ORF">SAMN05192568_102484</name>
</gene>
<dbReference type="STRING" id="582667.SAMN05192568_102484"/>
<evidence type="ECO:0000256" key="8">
    <source>
        <dbReference type="PIRSR" id="PIRSR001235-2"/>
    </source>
</evidence>
<evidence type="ECO:0000256" key="1">
    <source>
        <dbReference type="ARBA" id="ARBA00001936"/>
    </source>
</evidence>
<evidence type="ECO:0000256" key="7">
    <source>
        <dbReference type="PIRSR" id="PIRSR001235-1"/>
    </source>
</evidence>
<dbReference type="NCBIfam" id="NF006771">
    <property type="entry name" value="PRK09290.1-5"/>
    <property type="match status" value="1"/>
</dbReference>
<feature type="binding site" evidence="7">
    <location>
        <position position="78"/>
    </location>
    <ligand>
        <name>Zn(2+)</name>
        <dbReference type="ChEBI" id="CHEBI:29105"/>
        <label>1</label>
    </ligand>
</feature>
<dbReference type="InterPro" id="IPR002933">
    <property type="entry name" value="Peptidase_M20"/>
</dbReference>
<dbReference type="Gene3D" id="3.30.70.360">
    <property type="match status" value="1"/>
</dbReference>
<feature type="binding site" evidence="7">
    <location>
        <position position="124"/>
    </location>
    <ligand>
        <name>Zn(2+)</name>
        <dbReference type="ChEBI" id="CHEBI:29105"/>
        <label>2</label>
    </ligand>
</feature>
<dbReference type="PANTHER" id="PTHR32494">
    <property type="entry name" value="ALLANTOATE DEIMINASE-RELATED"/>
    <property type="match status" value="1"/>
</dbReference>
<protein>
    <submittedName>
        <fullName evidence="9">Allantoate deiminase</fullName>
    </submittedName>
</protein>
<dbReference type="PIRSF" id="PIRSF001235">
    <property type="entry name" value="Amidase_carbamoylase"/>
    <property type="match status" value="1"/>
</dbReference>
<dbReference type="InterPro" id="IPR036264">
    <property type="entry name" value="Bact_exopeptidase_dim_dom"/>
</dbReference>
<dbReference type="EMBL" id="FOTK01000024">
    <property type="protein sequence ID" value="SFM26640.1"/>
    <property type="molecule type" value="Genomic_DNA"/>
</dbReference>
<name>A0A1I4PGA4_9HYPH</name>
<dbReference type="CDD" id="cd03884">
    <property type="entry name" value="M20_bAS"/>
    <property type="match status" value="1"/>
</dbReference>
<comment type="cofactor">
    <cofactor evidence="1">
        <name>Mn(2+)</name>
        <dbReference type="ChEBI" id="CHEBI:29035"/>
    </cofactor>
</comment>
<keyword evidence="4 7" id="KW-0479">Metal-binding</keyword>
<comment type="subunit">
    <text evidence="3">Homodimer.</text>
</comment>
<dbReference type="PANTHER" id="PTHR32494:SF19">
    <property type="entry name" value="ALLANTOATE DEIMINASE-RELATED"/>
    <property type="match status" value="1"/>
</dbReference>
<dbReference type="SUPFAM" id="SSF53187">
    <property type="entry name" value="Zn-dependent exopeptidases"/>
    <property type="match status" value="1"/>
</dbReference>
<keyword evidence="10" id="KW-1185">Reference proteome</keyword>
<dbReference type="InterPro" id="IPR010158">
    <property type="entry name" value="Amidase_Cbmase"/>
</dbReference>
<accession>A0A1I4PGA4</accession>
<reference evidence="10" key="1">
    <citation type="submission" date="2016-10" db="EMBL/GenBank/DDBJ databases">
        <authorList>
            <person name="Varghese N."/>
            <person name="Submissions S."/>
        </authorList>
    </citation>
    <scope>NUCLEOTIDE SEQUENCE [LARGE SCALE GENOMIC DNA]</scope>
    <source>
        <strain evidence="10">BL36</strain>
    </source>
</reference>
<feature type="binding site" evidence="7">
    <location>
        <position position="89"/>
    </location>
    <ligand>
        <name>Zn(2+)</name>
        <dbReference type="ChEBI" id="CHEBI:29105"/>
        <label>2</label>
    </ligand>
</feature>
<dbReference type="OrthoDB" id="9808195at2"/>
<feature type="binding site" evidence="8">
    <location>
        <position position="272"/>
    </location>
    <ligand>
        <name>allantoate</name>
        <dbReference type="ChEBI" id="CHEBI:17536"/>
    </ligand>
</feature>
<dbReference type="AlphaFoldDB" id="A0A1I4PGA4"/>
<sequence>MIFAPRIQERLDALAAITAEPGAITRLYLTPEQFRAEALVAGWMREAGMAVRHDAVGNLIGRIEGPEPGGPALVIGSHLDTVRNAGRYDGPLGVITGIACVEALARDRIRLPHALEVVAFADEEGVRFSATLIGSRAFAGHIDPAVLDAADADGTTLAAAMLDYGLDPAAIGTAMRRPDELLGYLELHIEQGPMLEKAGLPVGVVTAISGASRLEFTLTGEAGHAGTVAMSERRDALAGAAECVLAVEARCRTEAHLVGTVGRMQVDPGVGNTIPGQVRFSLDLRAPDDAQRLAALADIDAACKGIAERRRLDLHMRPLHEAAAVPSDPALTALIRDAIAAEGLPVLALPSGAGHDGMAVAAIAPIAMVFVRCRGGISHNPAEFASLPDIEAGARVLFGAIKGFAAGRGL</sequence>
<keyword evidence="5" id="KW-0378">Hydrolase</keyword>
<keyword evidence="6" id="KW-0464">Manganese</keyword>
<dbReference type="GO" id="GO:0046872">
    <property type="term" value="F:metal ion binding"/>
    <property type="evidence" value="ECO:0007669"/>
    <property type="project" value="UniProtKB-KW"/>
</dbReference>
<keyword evidence="7" id="KW-0862">Zinc</keyword>
<proteinExistence type="inferred from homology"/>
<feature type="binding site" evidence="8">
    <location>
        <position position="213"/>
    </location>
    <ligand>
        <name>allantoate</name>
        <dbReference type="ChEBI" id="CHEBI:17536"/>
    </ligand>
</feature>
<dbReference type="SUPFAM" id="SSF55031">
    <property type="entry name" value="Bacterial exopeptidase dimerisation domain"/>
    <property type="match status" value="1"/>
</dbReference>
<feature type="binding site" evidence="7">
    <location>
        <position position="89"/>
    </location>
    <ligand>
        <name>Zn(2+)</name>
        <dbReference type="ChEBI" id="CHEBI:29105"/>
        <label>1</label>
    </ligand>
</feature>
<evidence type="ECO:0000256" key="5">
    <source>
        <dbReference type="ARBA" id="ARBA00022801"/>
    </source>
</evidence>
<dbReference type="Gene3D" id="3.40.630.10">
    <property type="entry name" value="Zn peptidases"/>
    <property type="match status" value="1"/>
</dbReference>
<dbReference type="Pfam" id="PF01546">
    <property type="entry name" value="Peptidase_M20"/>
    <property type="match status" value="1"/>
</dbReference>
<evidence type="ECO:0000313" key="9">
    <source>
        <dbReference type="EMBL" id="SFM26640.1"/>
    </source>
</evidence>
<evidence type="ECO:0000256" key="3">
    <source>
        <dbReference type="ARBA" id="ARBA00011738"/>
    </source>
</evidence>
<evidence type="ECO:0000256" key="4">
    <source>
        <dbReference type="ARBA" id="ARBA00022723"/>
    </source>
</evidence>